<accession>A0A9D4LRS3</accession>
<comment type="caution">
    <text evidence="1">The sequence shown here is derived from an EMBL/GenBank/DDBJ whole genome shotgun (WGS) entry which is preliminary data.</text>
</comment>
<keyword evidence="2" id="KW-1185">Reference proteome</keyword>
<evidence type="ECO:0000313" key="1">
    <source>
        <dbReference type="EMBL" id="KAH3863513.1"/>
    </source>
</evidence>
<reference evidence="1" key="1">
    <citation type="journal article" date="2019" name="bioRxiv">
        <title>The Genome of the Zebra Mussel, Dreissena polymorpha: A Resource for Invasive Species Research.</title>
        <authorList>
            <person name="McCartney M.A."/>
            <person name="Auch B."/>
            <person name="Kono T."/>
            <person name="Mallez S."/>
            <person name="Zhang Y."/>
            <person name="Obille A."/>
            <person name="Becker A."/>
            <person name="Abrahante J.E."/>
            <person name="Garbe J."/>
            <person name="Badalamenti J.P."/>
            <person name="Herman A."/>
            <person name="Mangelson H."/>
            <person name="Liachko I."/>
            <person name="Sullivan S."/>
            <person name="Sone E.D."/>
            <person name="Koren S."/>
            <person name="Silverstein K.A.T."/>
            <person name="Beckman K.B."/>
            <person name="Gohl D.M."/>
        </authorList>
    </citation>
    <scope>NUCLEOTIDE SEQUENCE</scope>
    <source>
        <strain evidence="1">Duluth1</strain>
        <tissue evidence="1">Whole animal</tissue>
    </source>
</reference>
<proteinExistence type="predicted"/>
<reference evidence="1" key="2">
    <citation type="submission" date="2020-11" db="EMBL/GenBank/DDBJ databases">
        <authorList>
            <person name="McCartney M.A."/>
            <person name="Auch B."/>
            <person name="Kono T."/>
            <person name="Mallez S."/>
            <person name="Becker A."/>
            <person name="Gohl D.M."/>
            <person name="Silverstein K.A.T."/>
            <person name="Koren S."/>
            <person name="Bechman K.B."/>
            <person name="Herman A."/>
            <person name="Abrahante J.E."/>
            <person name="Garbe J."/>
        </authorList>
    </citation>
    <scope>NUCLEOTIDE SEQUENCE</scope>
    <source>
        <strain evidence="1">Duluth1</strain>
        <tissue evidence="1">Whole animal</tissue>
    </source>
</reference>
<name>A0A9D4LRS3_DREPO</name>
<dbReference type="Proteomes" id="UP000828390">
    <property type="component" value="Unassembled WGS sequence"/>
</dbReference>
<sequence>MSKKRKLDQLMENNSRNHRVTLVANHLHISTSGGDVHENDVFLQTLDDVKNLEEGRTSDIPGLGGACTHIAGLLFGIEYFLSRGFKGLPDAQATTEPKALREVSVEKNVPGRLKKEKQFRGSDYNPLPEKLNSVNYDSLSLLHHTLSLESPNLPWVKAVAPAIVNQHKPQKLIVITPAKPTLLLGMSSTQNLFHHNACK</sequence>
<evidence type="ECO:0000313" key="2">
    <source>
        <dbReference type="Proteomes" id="UP000828390"/>
    </source>
</evidence>
<organism evidence="1 2">
    <name type="scientific">Dreissena polymorpha</name>
    <name type="common">Zebra mussel</name>
    <name type="synonym">Mytilus polymorpha</name>
    <dbReference type="NCBI Taxonomy" id="45954"/>
    <lineage>
        <taxon>Eukaryota</taxon>
        <taxon>Metazoa</taxon>
        <taxon>Spiralia</taxon>
        <taxon>Lophotrochozoa</taxon>
        <taxon>Mollusca</taxon>
        <taxon>Bivalvia</taxon>
        <taxon>Autobranchia</taxon>
        <taxon>Heteroconchia</taxon>
        <taxon>Euheterodonta</taxon>
        <taxon>Imparidentia</taxon>
        <taxon>Neoheterodontei</taxon>
        <taxon>Myida</taxon>
        <taxon>Dreissenoidea</taxon>
        <taxon>Dreissenidae</taxon>
        <taxon>Dreissena</taxon>
    </lineage>
</organism>
<dbReference type="EMBL" id="JAIWYP010000002">
    <property type="protein sequence ID" value="KAH3863513.1"/>
    <property type="molecule type" value="Genomic_DNA"/>
</dbReference>
<gene>
    <name evidence="1" type="ORF">DPMN_026502</name>
</gene>
<protein>
    <submittedName>
        <fullName evidence="1">Uncharacterized protein</fullName>
    </submittedName>
</protein>
<dbReference type="AlphaFoldDB" id="A0A9D4LRS3"/>